<sequence>MTVIVAAVIAMATVDDYRRVYGVQERGVVATATIVAVESRRQNTDELVVRFTTREGVEVQARVGPQRWDGSPTIGDSQEVLYDPADPANEVLSRGARFAHYTHFLGAGVMILLLLLAVAMWRHGPFILGGPTRNRRPSGESG</sequence>
<dbReference type="Proteomes" id="UP001225356">
    <property type="component" value="Unassembled WGS sequence"/>
</dbReference>
<comment type="caution">
    <text evidence="2">The sequence shown here is derived from an EMBL/GenBank/DDBJ whole genome shotgun (WGS) entry which is preliminary data.</text>
</comment>
<evidence type="ECO:0000313" key="3">
    <source>
        <dbReference type="Proteomes" id="UP001225356"/>
    </source>
</evidence>
<reference evidence="2 3" key="1">
    <citation type="submission" date="2023-07" db="EMBL/GenBank/DDBJ databases">
        <title>Sequencing the genomes of 1000 actinobacteria strains.</title>
        <authorList>
            <person name="Klenk H.-P."/>
        </authorList>
    </citation>
    <scope>NUCLEOTIDE SEQUENCE [LARGE SCALE GENOMIC DNA]</scope>
    <source>
        <strain evidence="2 3">DSM 46740</strain>
    </source>
</reference>
<evidence type="ECO:0000313" key="2">
    <source>
        <dbReference type="EMBL" id="MDP9846702.1"/>
    </source>
</evidence>
<keyword evidence="1" id="KW-0472">Membrane</keyword>
<organism evidence="2 3">
    <name type="scientific">Streptosporangium lutulentum</name>
    <dbReference type="NCBI Taxonomy" id="1461250"/>
    <lineage>
        <taxon>Bacteria</taxon>
        <taxon>Bacillati</taxon>
        <taxon>Actinomycetota</taxon>
        <taxon>Actinomycetes</taxon>
        <taxon>Streptosporangiales</taxon>
        <taxon>Streptosporangiaceae</taxon>
        <taxon>Streptosporangium</taxon>
    </lineage>
</organism>
<keyword evidence="1" id="KW-0812">Transmembrane</keyword>
<name>A0ABT9QIW8_9ACTN</name>
<protein>
    <recommendedName>
        <fullName evidence="4">DUF3592 domain-containing protein</fullName>
    </recommendedName>
</protein>
<keyword evidence="3" id="KW-1185">Reference proteome</keyword>
<feature type="transmembrane region" description="Helical" evidence="1">
    <location>
        <begin position="101"/>
        <end position="121"/>
    </location>
</feature>
<gene>
    <name evidence="2" type="ORF">J2853_005913</name>
</gene>
<evidence type="ECO:0000256" key="1">
    <source>
        <dbReference type="SAM" id="Phobius"/>
    </source>
</evidence>
<keyword evidence="1" id="KW-1133">Transmembrane helix</keyword>
<dbReference type="RefSeq" id="WP_307563406.1">
    <property type="nucleotide sequence ID" value="NZ_JAUSQU010000001.1"/>
</dbReference>
<proteinExistence type="predicted"/>
<evidence type="ECO:0008006" key="4">
    <source>
        <dbReference type="Google" id="ProtNLM"/>
    </source>
</evidence>
<accession>A0ABT9QIW8</accession>
<dbReference type="EMBL" id="JAUSQU010000001">
    <property type="protein sequence ID" value="MDP9846702.1"/>
    <property type="molecule type" value="Genomic_DNA"/>
</dbReference>